<dbReference type="EMBL" id="ACUZ02000062">
    <property type="protein sequence ID" value="EFB30461.1"/>
    <property type="molecule type" value="Genomic_DNA"/>
</dbReference>
<gene>
    <name evidence="3" type="ORF">HMPREF0971_03257</name>
</gene>
<dbReference type="GO" id="GO:0005829">
    <property type="term" value="C:cytosol"/>
    <property type="evidence" value="ECO:0007669"/>
    <property type="project" value="TreeGrafter"/>
</dbReference>
<dbReference type="GO" id="GO:0003676">
    <property type="term" value="F:nucleic acid binding"/>
    <property type="evidence" value="ECO:0007669"/>
    <property type="project" value="InterPro"/>
</dbReference>
<dbReference type="InterPro" id="IPR051917">
    <property type="entry name" value="Transposase-Integrase"/>
</dbReference>
<dbReference type="InterPro" id="IPR001584">
    <property type="entry name" value="Integrase_cat-core"/>
</dbReference>
<protein>
    <submittedName>
        <fullName evidence="3">Integrase core domain protein</fullName>
    </submittedName>
</protein>
<dbReference type="HOGENOM" id="CLU_035706_0_1_10"/>
<dbReference type="GO" id="GO:0004803">
    <property type="term" value="F:transposase activity"/>
    <property type="evidence" value="ECO:0007669"/>
    <property type="project" value="TreeGrafter"/>
</dbReference>
<proteinExistence type="predicted"/>
<dbReference type="SUPFAM" id="SSF46689">
    <property type="entry name" value="Homeodomain-like"/>
    <property type="match status" value="1"/>
</dbReference>
<dbReference type="InterPro" id="IPR012337">
    <property type="entry name" value="RNaseH-like_sf"/>
</dbReference>
<dbReference type="InterPro" id="IPR025246">
    <property type="entry name" value="IS30-like_HTH"/>
</dbReference>
<dbReference type="InterPro" id="IPR009057">
    <property type="entry name" value="Homeodomain-like_sf"/>
</dbReference>
<keyword evidence="1" id="KW-0233">DNA recombination</keyword>
<dbReference type="InterPro" id="IPR053392">
    <property type="entry name" value="Transposase_IS30-like"/>
</dbReference>
<evidence type="ECO:0000256" key="1">
    <source>
        <dbReference type="ARBA" id="ARBA00023172"/>
    </source>
</evidence>
<dbReference type="PANTHER" id="PTHR10948">
    <property type="entry name" value="TRANSPOSASE"/>
    <property type="match status" value="1"/>
</dbReference>
<sequence length="313" mass="37024">MKFHQLTSEQRYTISVLLQKEMSKKAIAEAIGVHRSTVYREIERNSSEYTGKYTYTVAVRRARRRKRRYQRPRKMTPEMWRNISKYLRMGWSAQQICGRMKTLGRKCVSHTTIYKYIWRDRNTGGDIYRYCRFQFKYRNHWLKRDKKILSGNRKSIDERPACADGKRFGDREMDLIIGPGNSSALTMVERSTNLGIIRKLAKYKTAREVSKAVTEALRPIKDAVHTITTDNGPEFMQYEDIEKSLGCSVYYAHPHCPWQKGAVENLNMLIRQYIDKRCNINKLSTQYIAAIEAKLNDRPRKKLNFRTPKFVFY</sequence>
<dbReference type="Proteomes" id="UP000004079">
    <property type="component" value="Unassembled WGS sequence"/>
</dbReference>
<dbReference type="PANTHER" id="PTHR10948:SF23">
    <property type="entry name" value="TRANSPOSASE INSI FOR INSERTION SEQUENCE ELEMENT IS30A-RELATED"/>
    <property type="match status" value="1"/>
</dbReference>
<evidence type="ECO:0000313" key="4">
    <source>
        <dbReference type="Proteomes" id="UP000004079"/>
    </source>
</evidence>
<dbReference type="STRING" id="649760.HMPREF0971_03257"/>
<dbReference type="GO" id="GO:0006310">
    <property type="term" value="P:DNA recombination"/>
    <property type="evidence" value="ECO:0007669"/>
    <property type="project" value="UniProtKB-KW"/>
</dbReference>
<dbReference type="InterPro" id="IPR036397">
    <property type="entry name" value="RNaseH_sf"/>
</dbReference>
<dbReference type="RefSeq" id="WP_004375751.1">
    <property type="nucleotide sequence ID" value="NZ_GG703891.1"/>
</dbReference>
<dbReference type="PROSITE" id="PS50994">
    <property type="entry name" value="INTEGRASE"/>
    <property type="match status" value="1"/>
</dbReference>
<dbReference type="Gene3D" id="1.10.10.60">
    <property type="entry name" value="Homeodomain-like"/>
    <property type="match status" value="1"/>
</dbReference>
<dbReference type="GO" id="GO:0032196">
    <property type="term" value="P:transposition"/>
    <property type="evidence" value="ECO:0007669"/>
    <property type="project" value="TreeGrafter"/>
</dbReference>
<evidence type="ECO:0000313" key="3">
    <source>
        <dbReference type="EMBL" id="EFB30461.1"/>
    </source>
</evidence>
<dbReference type="NCBIfam" id="NF033563">
    <property type="entry name" value="transpos_IS30"/>
    <property type="match status" value="1"/>
</dbReference>
<organism evidence="3 4">
    <name type="scientific">Segatella oris F0302</name>
    <dbReference type="NCBI Taxonomy" id="649760"/>
    <lineage>
        <taxon>Bacteria</taxon>
        <taxon>Pseudomonadati</taxon>
        <taxon>Bacteroidota</taxon>
        <taxon>Bacteroidia</taxon>
        <taxon>Bacteroidales</taxon>
        <taxon>Prevotellaceae</taxon>
        <taxon>Segatella</taxon>
    </lineage>
</organism>
<reference evidence="3 4" key="1">
    <citation type="submission" date="2009-11" db="EMBL/GenBank/DDBJ databases">
        <authorList>
            <person name="Weinstock G."/>
            <person name="Sodergren E."/>
            <person name="Clifton S."/>
            <person name="Fulton L."/>
            <person name="Fulton B."/>
            <person name="Courtney L."/>
            <person name="Fronick C."/>
            <person name="Harrison M."/>
            <person name="Strong C."/>
            <person name="Farmer C."/>
            <person name="Delahaunty K."/>
            <person name="Markovic C."/>
            <person name="Hall O."/>
            <person name="Minx P."/>
            <person name="Tomlinson C."/>
            <person name="Mitreva M."/>
            <person name="Nelson J."/>
            <person name="Hou S."/>
            <person name="Wollam A."/>
            <person name="Pepin K.H."/>
            <person name="Johnson M."/>
            <person name="Bhonagiri V."/>
            <person name="Nash W.E."/>
            <person name="Warren W."/>
            <person name="Chinwalla A."/>
            <person name="Mardis E.R."/>
            <person name="Wilson R.K."/>
        </authorList>
    </citation>
    <scope>NUCLEOTIDE SEQUENCE [LARGE SCALE GENOMIC DNA]</scope>
    <source>
        <strain evidence="3 4">F0302</strain>
    </source>
</reference>
<name>D1QW62_9BACT</name>
<feature type="domain" description="Integrase catalytic" evidence="2">
    <location>
        <begin position="156"/>
        <end position="313"/>
    </location>
</feature>
<dbReference type="SUPFAM" id="SSF53098">
    <property type="entry name" value="Ribonuclease H-like"/>
    <property type="match status" value="1"/>
</dbReference>
<evidence type="ECO:0000259" key="2">
    <source>
        <dbReference type="PROSITE" id="PS50994"/>
    </source>
</evidence>
<dbReference type="Gene3D" id="3.30.420.10">
    <property type="entry name" value="Ribonuclease H-like superfamily/Ribonuclease H"/>
    <property type="match status" value="1"/>
</dbReference>
<accession>D1QW62</accession>
<comment type="caution">
    <text evidence="3">The sequence shown here is derived from an EMBL/GenBank/DDBJ whole genome shotgun (WGS) entry which is preliminary data.</text>
</comment>
<dbReference type="GO" id="GO:0015074">
    <property type="term" value="P:DNA integration"/>
    <property type="evidence" value="ECO:0007669"/>
    <property type="project" value="InterPro"/>
</dbReference>
<dbReference type="Pfam" id="PF13936">
    <property type="entry name" value="HTH_38"/>
    <property type="match status" value="1"/>
</dbReference>
<dbReference type="AlphaFoldDB" id="D1QW62"/>